<feature type="region of interest" description="Disordered" evidence="1">
    <location>
        <begin position="224"/>
        <end position="244"/>
    </location>
</feature>
<reference evidence="2" key="1">
    <citation type="journal article" date="2020" name="Stud. Mycol.">
        <title>101 Dothideomycetes genomes: a test case for predicting lifestyles and emergence of pathogens.</title>
        <authorList>
            <person name="Haridas S."/>
            <person name="Albert R."/>
            <person name="Binder M."/>
            <person name="Bloem J."/>
            <person name="Labutti K."/>
            <person name="Salamov A."/>
            <person name="Andreopoulos B."/>
            <person name="Baker S."/>
            <person name="Barry K."/>
            <person name="Bills G."/>
            <person name="Bluhm B."/>
            <person name="Cannon C."/>
            <person name="Castanera R."/>
            <person name="Culley D."/>
            <person name="Daum C."/>
            <person name="Ezra D."/>
            <person name="Gonzalez J."/>
            <person name="Henrissat B."/>
            <person name="Kuo A."/>
            <person name="Liang C."/>
            <person name="Lipzen A."/>
            <person name="Lutzoni F."/>
            <person name="Magnuson J."/>
            <person name="Mondo S."/>
            <person name="Nolan M."/>
            <person name="Ohm R."/>
            <person name="Pangilinan J."/>
            <person name="Park H.-J."/>
            <person name="Ramirez L."/>
            <person name="Alfaro M."/>
            <person name="Sun H."/>
            <person name="Tritt A."/>
            <person name="Yoshinaga Y."/>
            <person name="Zwiers L.-H."/>
            <person name="Turgeon B."/>
            <person name="Goodwin S."/>
            <person name="Spatafora J."/>
            <person name="Crous P."/>
            <person name="Grigoriev I."/>
        </authorList>
    </citation>
    <scope>NUCLEOTIDE SEQUENCE</scope>
    <source>
        <strain evidence="2">CBS 207.26</strain>
    </source>
</reference>
<sequence>MHASHSHGGYPYPVARPMDHRDEAPPHHSQHSLPPLFNRETPESGHYYPESRRPSLNPSMNGSQALKLPQPHPYETYSGPRPQPLELQFNGPFSATRGRGYETPMPHTPRLSSALPVGQRSLPAYHALAEPGGVPSPYSRTAQTPMEEMKETNRTLLHNYPVDQPNAKDSIHLGSHVDSGYEYTPYKSQIHETSEALLPDDTGTCSTFSVTFANAQEFYKHLDDASSVSWSKPTPVGPSSIRQT</sequence>
<keyword evidence="3" id="KW-1185">Reference proteome</keyword>
<dbReference type="OrthoDB" id="2143914at2759"/>
<feature type="compositionally biased region" description="Basic and acidic residues" evidence="1">
    <location>
        <begin position="17"/>
        <end position="26"/>
    </location>
</feature>
<evidence type="ECO:0000313" key="3">
    <source>
        <dbReference type="Proteomes" id="UP000800200"/>
    </source>
</evidence>
<protein>
    <submittedName>
        <fullName evidence="2">Uncharacterized protein</fullName>
    </submittedName>
</protein>
<gene>
    <name evidence="2" type="ORF">K469DRAFT_264679</name>
</gene>
<evidence type="ECO:0000313" key="2">
    <source>
        <dbReference type="EMBL" id="KAF2181075.1"/>
    </source>
</evidence>
<organism evidence="2 3">
    <name type="scientific">Zopfia rhizophila CBS 207.26</name>
    <dbReference type="NCBI Taxonomy" id="1314779"/>
    <lineage>
        <taxon>Eukaryota</taxon>
        <taxon>Fungi</taxon>
        <taxon>Dikarya</taxon>
        <taxon>Ascomycota</taxon>
        <taxon>Pezizomycotina</taxon>
        <taxon>Dothideomycetes</taxon>
        <taxon>Dothideomycetes incertae sedis</taxon>
        <taxon>Zopfiaceae</taxon>
        <taxon>Zopfia</taxon>
    </lineage>
</organism>
<feature type="region of interest" description="Disordered" evidence="1">
    <location>
        <begin position="1"/>
        <end position="99"/>
    </location>
</feature>
<accession>A0A6A6DPZ2</accession>
<name>A0A6A6DPZ2_9PEZI</name>
<dbReference type="Proteomes" id="UP000800200">
    <property type="component" value="Unassembled WGS sequence"/>
</dbReference>
<evidence type="ECO:0000256" key="1">
    <source>
        <dbReference type="SAM" id="MobiDB-lite"/>
    </source>
</evidence>
<feature type="compositionally biased region" description="Polar residues" evidence="1">
    <location>
        <begin position="54"/>
        <end position="64"/>
    </location>
</feature>
<dbReference type="AlphaFoldDB" id="A0A6A6DPZ2"/>
<proteinExistence type="predicted"/>
<dbReference type="EMBL" id="ML994654">
    <property type="protein sequence ID" value="KAF2181075.1"/>
    <property type="molecule type" value="Genomic_DNA"/>
</dbReference>